<evidence type="ECO:0000256" key="7">
    <source>
        <dbReference type="ARBA" id="ARBA00022824"/>
    </source>
</evidence>
<evidence type="ECO:0000256" key="3">
    <source>
        <dbReference type="ARBA" id="ARBA00012132"/>
    </source>
</evidence>
<organism evidence="11 12">
    <name type="scientific">Neolecta irregularis (strain DAH-3)</name>
    <dbReference type="NCBI Taxonomy" id="1198029"/>
    <lineage>
        <taxon>Eukaryota</taxon>
        <taxon>Fungi</taxon>
        <taxon>Dikarya</taxon>
        <taxon>Ascomycota</taxon>
        <taxon>Taphrinomycotina</taxon>
        <taxon>Neolectales</taxon>
        <taxon>Neolectaceae</taxon>
        <taxon>Neolecta</taxon>
    </lineage>
</organism>
<evidence type="ECO:0000256" key="10">
    <source>
        <dbReference type="SAM" id="Phobius"/>
    </source>
</evidence>
<evidence type="ECO:0000313" key="12">
    <source>
        <dbReference type="Proteomes" id="UP000186594"/>
    </source>
</evidence>
<reference evidence="11 12" key="1">
    <citation type="submission" date="2016-04" db="EMBL/GenBank/DDBJ databases">
        <title>Evolutionary innovation and constraint leading to complex multicellularity in the Ascomycota.</title>
        <authorList>
            <person name="Cisse O."/>
            <person name="Nguyen A."/>
            <person name="Hewitt D.A."/>
            <person name="Jedd G."/>
            <person name="Stajich J.E."/>
        </authorList>
    </citation>
    <scope>NUCLEOTIDE SEQUENCE [LARGE SCALE GENOMIC DNA]</scope>
    <source>
        <strain evidence="11 12">DAH-3</strain>
    </source>
</reference>
<comment type="subcellular location">
    <subcellularLocation>
        <location evidence="1">Endoplasmic reticulum membrane</location>
        <topology evidence="1">Multi-pass membrane protein</topology>
    </subcellularLocation>
</comment>
<comment type="similarity">
    <text evidence="2">Belongs to the polyprenol kinase family.</text>
</comment>
<dbReference type="GO" id="GO:0005789">
    <property type="term" value="C:endoplasmic reticulum membrane"/>
    <property type="evidence" value="ECO:0007669"/>
    <property type="project" value="UniProtKB-SubCell"/>
</dbReference>
<keyword evidence="5 10" id="KW-0812">Transmembrane</keyword>
<evidence type="ECO:0000256" key="9">
    <source>
        <dbReference type="ARBA" id="ARBA00023136"/>
    </source>
</evidence>
<dbReference type="AlphaFoldDB" id="A0A1U7LSR1"/>
<comment type="caution">
    <text evidence="11">The sequence shown here is derived from an EMBL/GenBank/DDBJ whole genome shotgun (WGS) entry which is preliminary data.</text>
</comment>
<protein>
    <recommendedName>
        <fullName evidence="3">dolichol kinase</fullName>
        <ecNumber evidence="3">2.7.1.108</ecNumber>
    </recommendedName>
</protein>
<keyword evidence="8 10" id="KW-1133">Transmembrane helix</keyword>
<dbReference type="PANTHER" id="PTHR13205">
    <property type="entry name" value="TRANSMEMBRANE PROTEIN 15-RELATED"/>
    <property type="match status" value="1"/>
</dbReference>
<evidence type="ECO:0000256" key="8">
    <source>
        <dbReference type="ARBA" id="ARBA00022989"/>
    </source>
</evidence>
<dbReference type="Proteomes" id="UP000186594">
    <property type="component" value="Unassembled WGS sequence"/>
</dbReference>
<proteinExistence type="inferred from homology"/>
<evidence type="ECO:0000256" key="1">
    <source>
        <dbReference type="ARBA" id="ARBA00004477"/>
    </source>
</evidence>
<evidence type="ECO:0000256" key="6">
    <source>
        <dbReference type="ARBA" id="ARBA00022777"/>
    </source>
</evidence>
<keyword evidence="9 10" id="KW-0472">Membrane</keyword>
<sequence>MYSKQDFEIDGYVGILSLGLGDSMASIFGKLFGRRKWFLTKKTAEGSWLVVAMQWTTLGSAFWKYVMVVVLTGIYEGISEQNDNIMVPLIFWAGTQAIRR</sequence>
<keyword evidence="4" id="KW-0808">Transferase</keyword>
<keyword evidence="6 11" id="KW-0418">Kinase</keyword>
<evidence type="ECO:0000256" key="4">
    <source>
        <dbReference type="ARBA" id="ARBA00022679"/>
    </source>
</evidence>
<gene>
    <name evidence="11" type="ORF">NEOLI_002163</name>
</gene>
<dbReference type="InterPro" id="IPR032974">
    <property type="entry name" value="Polypren_kinase"/>
</dbReference>
<dbReference type="GO" id="GO:0004168">
    <property type="term" value="F:dolichol kinase activity"/>
    <property type="evidence" value="ECO:0007669"/>
    <property type="project" value="UniProtKB-EC"/>
</dbReference>
<keyword evidence="7" id="KW-0256">Endoplasmic reticulum</keyword>
<evidence type="ECO:0000256" key="5">
    <source>
        <dbReference type="ARBA" id="ARBA00022692"/>
    </source>
</evidence>
<dbReference type="OrthoDB" id="377083at2759"/>
<dbReference type="GO" id="GO:0043048">
    <property type="term" value="P:dolichyl monophosphate biosynthetic process"/>
    <property type="evidence" value="ECO:0007669"/>
    <property type="project" value="TreeGrafter"/>
</dbReference>
<keyword evidence="12" id="KW-1185">Reference proteome</keyword>
<feature type="transmembrane region" description="Helical" evidence="10">
    <location>
        <begin position="12"/>
        <end position="32"/>
    </location>
</feature>
<accession>A0A1U7LSR1</accession>
<dbReference type="PANTHER" id="PTHR13205:SF15">
    <property type="entry name" value="DOLICHOL KINASE"/>
    <property type="match status" value="1"/>
</dbReference>
<dbReference type="STRING" id="1198029.A0A1U7LSR1"/>
<evidence type="ECO:0000313" key="11">
    <source>
        <dbReference type="EMBL" id="OLL25710.1"/>
    </source>
</evidence>
<dbReference type="EMBL" id="LXFE01000330">
    <property type="protein sequence ID" value="OLL25710.1"/>
    <property type="molecule type" value="Genomic_DNA"/>
</dbReference>
<dbReference type="EC" id="2.7.1.108" evidence="3"/>
<name>A0A1U7LSR1_NEOID</name>
<evidence type="ECO:0000256" key="2">
    <source>
        <dbReference type="ARBA" id="ARBA00010794"/>
    </source>
</evidence>